<evidence type="ECO:0000313" key="9">
    <source>
        <dbReference type="Proteomes" id="UP000192721"/>
    </source>
</evidence>
<organism evidence="8 9">
    <name type="scientific">Chromobacterium haemolyticum</name>
    <dbReference type="NCBI Taxonomy" id="394935"/>
    <lineage>
        <taxon>Bacteria</taxon>
        <taxon>Pseudomonadati</taxon>
        <taxon>Pseudomonadota</taxon>
        <taxon>Betaproteobacteria</taxon>
        <taxon>Neisseriales</taxon>
        <taxon>Chromobacteriaceae</taxon>
        <taxon>Chromobacterium</taxon>
    </lineage>
</organism>
<evidence type="ECO:0000259" key="7">
    <source>
        <dbReference type="PROSITE" id="PS51755"/>
    </source>
</evidence>
<gene>
    <name evidence="8" type="ORF">B0T45_03635</name>
</gene>
<feature type="DNA-binding region" description="OmpR/PhoB-type" evidence="5">
    <location>
        <begin position="124"/>
        <end position="214"/>
    </location>
</feature>
<dbReference type="PANTHER" id="PTHR48111">
    <property type="entry name" value="REGULATOR OF RPOS"/>
    <property type="match status" value="1"/>
</dbReference>
<evidence type="ECO:0000313" key="8">
    <source>
        <dbReference type="EMBL" id="OQS43072.1"/>
    </source>
</evidence>
<feature type="domain" description="OmpR/PhoB-type" evidence="7">
    <location>
        <begin position="124"/>
        <end position="214"/>
    </location>
</feature>
<dbReference type="GO" id="GO:0032993">
    <property type="term" value="C:protein-DNA complex"/>
    <property type="evidence" value="ECO:0007669"/>
    <property type="project" value="TreeGrafter"/>
</dbReference>
<dbReference type="InterPro" id="IPR001789">
    <property type="entry name" value="Sig_transdc_resp-reg_receiver"/>
</dbReference>
<evidence type="ECO:0000256" key="3">
    <source>
        <dbReference type="ARBA" id="ARBA00023163"/>
    </source>
</evidence>
<dbReference type="InterPro" id="IPR036388">
    <property type="entry name" value="WH-like_DNA-bd_sf"/>
</dbReference>
<dbReference type="SMART" id="SM00862">
    <property type="entry name" value="Trans_reg_C"/>
    <property type="match status" value="1"/>
</dbReference>
<proteinExistence type="predicted"/>
<dbReference type="Pfam" id="PF00486">
    <property type="entry name" value="Trans_reg_C"/>
    <property type="match status" value="1"/>
</dbReference>
<evidence type="ECO:0000259" key="6">
    <source>
        <dbReference type="PROSITE" id="PS50110"/>
    </source>
</evidence>
<keyword evidence="1" id="KW-0805">Transcription regulation</keyword>
<dbReference type="RefSeq" id="WP_081554622.1">
    <property type="nucleotide sequence ID" value="NZ_MUKV01000003.1"/>
</dbReference>
<dbReference type="AlphaFoldDB" id="A0A1W0D8A2"/>
<dbReference type="SUPFAM" id="SSF52172">
    <property type="entry name" value="CheY-like"/>
    <property type="match status" value="1"/>
</dbReference>
<evidence type="ECO:0000256" key="1">
    <source>
        <dbReference type="ARBA" id="ARBA00023015"/>
    </source>
</evidence>
<dbReference type="GO" id="GO:0005829">
    <property type="term" value="C:cytosol"/>
    <property type="evidence" value="ECO:0007669"/>
    <property type="project" value="TreeGrafter"/>
</dbReference>
<dbReference type="GO" id="GO:0000156">
    <property type="term" value="F:phosphorelay response regulator activity"/>
    <property type="evidence" value="ECO:0007669"/>
    <property type="project" value="TreeGrafter"/>
</dbReference>
<keyword evidence="2 5" id="KW-0238">DNA-binding</keyword>
<dbReference type="Pfam" id="PF00072">
    <property type="entry name" value="Response_reg"/>
    <property type="match status" value="1"/>
</dbReference>
<accession>A0A1W0D8A2</accession>
<dbReference type="GO" id="GO:0006355">
    <property type="term" value="P:regulation of DNA-templated transcription"/>
    <property type="evidence" value="ECO:0007669"/>
    <property type="project" value="InterPro"/>
</dbReference>
<protein>
    <submittedName>
        <fullName evidence="8">DNA-binding response regulator</fullName>
    </submittedName>
</protein>
<sequence length="216" mass="23788">MNILLVEDDLALGEALGQALRQAGFRTVWVRRLKEARTFLADEPQDALLLDLGLPDGEGLHLLQELRGNGSTLPVIILTARDTLESRLTGLHNGADDYLVKPFAIPELLARLQAVTRRSSGFVSANWQIGDLCINADTRELSMNGAAVALSPSEFALIFELVRKAGKVVSREHLVEHLCCESDNALEVHVHNLRRKLGSDWIRTIRGVGYLLPKPA</sequence>
<dbReference type="GO" id="GO:0000976">
    <property type="term" value="F:transcription cis-regulatory region binding"/>
    <property type="evidence" value="ECO:0007669"/>
    <property type="project" value="TreeGrafter"/>
</dbReference>
<feature type="modified residue" description="4-aspartylphosphate" evidence="4">
    <location>
        <position position="51"/>
    </location>
</feature>
<dbReference type="Proteomes" id="UP000192721">
    <property type="component" value="Unassembled WGS sequence"/>
</dbReference>
<dbReference type="InterPro" id="IPR001867">
    <property type="entry name" value="OmpR/PhoB-type_DNA-bd"/>
</dbReference>
<keyword evidence="4" id="KW-0597">Phosphoprotein</keyword>
<evidence type="ECO:0000256" key="5">
    <source>
        <dbReference type="PROSITE-ProRule" id="PRU01091"/>
    </source>
</evidence>
<dbReference type="PROSITE" id="PS51755">
    <property type="entry name" value="OMPR_PHOB"/>
    <property type="match status" value="1"/>
</dbReference>
<name>A0A1W0D8A2_9NEIS</name>
<comment type="caution">
    <text evidence="8">The sequence shown here is derived from an EMBL/GenBank/DDBJ whole genome shotgun (WGS) entry which is preliminary data.</text>
</comment>
<dbReference type="InterPro" id="IPR039420">
    <property type="entry name" value="WalR-like"/>
</dbReference>
<keyword evidence="3" id="KW-0804">Transcription</keyword>
<dbReference type="PROSITE" id="PS50110">
    <property type="entry name" value="RESPONSE_REGULATORY"/>
    <property type="match status" value="1"/>
</dbReference>
<dbReference type="Gene3D" id="3.40.50.2300">
    <property type="match status" value="1"/>
</dbReference>
<dbReference type="InterPro" id="IPR011006">
    <property type="entry name" value="CheY-like_superfamily"/>
</dbReference>
<dbReference type="PANTHER" id="PTHR48111:SF67">
    <property type="entry name" value="TRANSCRIPTIONAL REGULATORY PROTEIN TCTD"/>
    <property type="match status" value="1"/>
</dbReference>
<feature type="domain" description="Response regulatory" evidence="6">
    <location>
        <begin position="2"/>
        <end position="116"/>
    </location>
</feature>
<evidence type="ECO:0000256" key="2">
    <source>
        <dbReference type="ARBA" id="ARBA00023125"/>
    </source>
</evidence>
<evidence type="ECO:0000256" key="4">
    <source>
        <dbReference type="PROSITE-ProRule" id="PRU00169"/>
    </source>
</evidence>
<dbReference type="SMART" id="SM00448">
    <property type="entry name" value="REC"/>
    <property type="match status" value="1"/>
</dbReference>
<dbReference type="Gene3D" id="1.10.10.10">
    <property type="entry name" value="Winged helix-like DNA-binding domain superfamily/Winged helix DNA-binding domain"/>
    <property type="match status" value="1"/>
</dbReference>
<reference evidence="8 9" key="1">
    <citation type="submission" date="2017-02" db="EMBL/GenBank/DDBJ databases">
        <title>Chromobacterium haemolyticum H5244.</title>
        <authorList>
            <person name="Gulvik C.A."/>
        </authorList>
    </citation>
    <scope>NUCLEOTIDE SEQUENCE [LARGE SCALE GENOMIC DNA]</scope>
    <source>
        <strain evidence="8 9">H5244</strain>
    </source>
</reference>
<dbReference type="CDD" id="cd00383">
    <property type="entry name" value="trans_reg_C"/>
    <property type="match status" value="1"/>
</dbReference>
<dbReference type="Gene3D" id="6.10.250.690">
    <property type="match status" value="1"/>
</dbReference>
<dbReference type="EMBL" id="MUKV01000003">
    <property type="protein sequence ID" value="OQS43072.1"/>
    <property type="molecule type" value="Genomic_DNA"/>
</dbReference>